<dbReference type="SUPFAM" id="SSF53850">
    <property type="entry name" value="Periplasmic binding protein-like II"/>
    <property type="match status" value="1"/>
</dbReference>
<dbReference type="RefSeq" id="WP_116560015.1">
    <property type="nucleotide sequence ID" value="NZ_QDKM01000019.1"/>
</dbReference>
<keyword evidence="2" id="KW-0732">Signal</keyword>
<evidence type="ECO:0008006" key="5">
    <source>
        <dbReference type="Google" id="ProtNLM"/>
    </source>
</evidence>
<dbReference type="Gene3D" id="3.40.190.10">
    <property type="entry name" value="Periplasmic binding protein-like II"/>
    <property type="match status" value="1"/>
</dbReference>
<dbReference type="Pfam" id="PF03401">
    <property type="entry name" value="TctC"/>
    <property type="match status" value="1"/>
</dbReference>
<evidence type="ECO:0000313" key="3">
    <source>
        <dbReference type="EMBL" id="PVH27262.1"/>
    </source>
</evidence>
<dbReference type="PANTHER" id="PTHR42928">
    <property type="entry name" value="TRICARBOXYLATE-BINDING PROTEIN"/>
    <property type="match status" value="1"/>
</dbReference>
<dbReference type="Gene3D" id="3.40.190.150">
    <property type="entry name" value="Bordetella uptake gene, domain 1"/>
    <property type="match status" value="1"/>
</dbReference>
<evidence type="ECO:0000256" key="1">
    <source>
        <dbReference type="ARBA" id="ARBA00006987"/>
    </source>
</evidence>
<dbReference type="AlphaFoldDB" id="A0A2T8HPP7"/>
<evidence type="ECO:0000313" key="4">
    <source>
        <dbReference type="Proteomes" id="UP000245911"/>
    </source>
</evidence>
<dbReference type="InterPro" id="IPR005064">
    <property type="entry name" value="BUG"/>
</dbReference>
<dbReference type="PANTHER" id="PTHR42928:SF5">
    <property type="entry name" value="BLR1237 PROTEIN"/>
    <property type="match status" value="1"/>
</dbReference>
<dbReference type="CDD" id="cd07012">
    <property type="entry name" value="PBP2_Bug_TTT"/>
    <property type="match status" value="1"/>
</dbReference>
<comment type="similarity">
    <text evidence="1">Belongs to the UPF0065 (bug) family.</text>
</comment>
<dbReference type="EMBL" id="QDKM01000019">
    <property type="protein sequence ID" value="PVH27262.1"/>
    <property type="molecule type" value="Genomic_DNA"/>
</dbReference>
<protein>
    <recommendedName>
        <fullName evidence="5">Tripartite tricarboxylate transporter substrate binding protein</fullName>
    </recommendedName>
</protein>
<dbReference type="OrthoDB" id="8970543at2"/>
<organism evidence="3 4">
    <name type="scientific">Pararhodobacter oceanensis</name>
    <dbReference type="NCBI Taxonomy" id="2172121"/>
    <lineage>
        <taxon>Bacteria</taxon>
        <taxon>Pseudomonadati</taxon>
        <taxon>Pseudomonadota</taxon>
        <taxon>Alphaproteobacteria</taxon>
        <taxon>Rhodobacterales</taxon>
        <taxon>Paracoccaceae</taxon>
        <taxon>Pararhodobacter</taxon>
    </lineage>
</organism>
<accession>A0A2T8HPP7</accession>
<comment type="caution">
    <text evidence="3">The sequence shown here is derived from an EMBL/GenBank/DDBJ whole genome shotgun (WGS) entry which is preliminary data.</text>
</comment>
<dbReference type="Proteomes" id="UP000245911">
    <property type="component" value="Unassembled WGS sequence"/>
</dbReference>
<dbReference type="InterPro" id="IPR042100">
    <property type="entry name" value="Bug_dom1"/>
</dbReference>
<gene>
    <name evidence="3" type="ORF">DDE20_18575</name>
</gene>
<feature type="signal peptide" evidence="2">
    <location>
        <begin position="1"/>
        <end position="20"/>
    </location>
</feature>
<name>A0A2T8HPP7_9RHOB</name>
<sequence length="317" mass="33089">MKLKVLLGSAALMAASGAAAQDWPNRPITLVVPFQAGGITDIVARKLEPALSEFLDQSIVVVNMGGHTSVGTRRVVDANPDGYEFLVHETGIMTAEASGVQEFGYRDLTPVAVVGEVCLVAVGRADANWRTLSEIGETSDGPLIAGVTVGGASHMAIAMAAELGGFEIRPVQIGGTSAAFAALIAGQIDLMASTPSSAHSYIFDANDQLLENPEATPLLYLGAERHALLPDVQAMQDAGSDSELCVPNLIFAPSGTPDDIVSRMAEGLEHAYRQPDGLMDFFHTVGGVDRFISGDELGAYLDANWAILEPLAASAGN</sequence>
<feature type="chain" id="PRO_5015512776" description="Tripartite tricarboxylate transporter substrate binding protein" evidence="2">
    <location>
        <begin position="21"/>
        <end position="317"/>
    </location>
</feature>
<evidence type="ECO:0000256" key="2">
    <source>
        <dbReference type="SAM" id="SignalP"/>
    </source>
</evidence>
<keyword evidence="4" id="KW-1185">Reference proteome</keyword>
<reference evidence="3 4" key="1">
    <citation type="submission" date="2018-04" db="EMBL/GenBank/DDBJ databases">
        <title>Pararhodobacter oceanense sp. nov., isolated from marine intertidal sediment.</title>
        <authorList>
            <person name="Wang X.-L."/>
            <person name="Du Z.-J."/>
        </authorList>
    </citation>
    <scope>NUCLEOTIDE SEQUENCE [LARGE SCALE GENOMIC DNA]</scope>
    <source>
        <strain evidence="3 4">AM505</strain>
    </source>
</reference>
<proteinExistence type="inferred from homology"/>